<feature type="transmembrane region" description="Helical" evidence="7">
    <location>
        <begin position="21"/>
        <end position="41"/>
    </location>
</feature>
<evidence type="ECO:0000256" key="4">
    <source>
        <dbReference type="ARBA" id="ARBA00022692"/>
    </source>
</evidence>
<dbReference type="PANTHER" id="PTHR33452:SF1">
    <property type="entry name" value="INNER MEMBRANE PROTEIN YPHA-RELATED"/>
    <property type="match status" value="1"/>
</dbReference>
<keyword evidence="3" id="KW-1003">Cell membrane</keyword>
<evidence type="ECO:0000256" key="5">
    <source>
        <dbReference type="ARBA" id="ARBA00022989"/>
    </source>
</evidence>
<keyword evidence="6 7" id="KW-0472">Membrane</keyword>
<feature type="transmembrane region" description="Helical" evidence="7">
    <location>
        <begin position="122"/>
        <end position="141"/>
    </location>
</feature>
<comment type="similarity">
    <text evidence="2">Belongs to the DoxX family.</text>
</comment>
<comment type="caution">
    <text evidence="8">The sequence shown here is derived from an EMBL/GenBank/DDBJ whole genome shotgun (WGS) entry which is preliminary data.</text>
</comment>
<gene>
    <name evidence="8" type="ORF">DFR34_1357</name>
</gene>
<reference evidence="8 9" key="1">
    <citation type="submission" date="2018-05" db="EMBL/GenBank/DDBJ databases">
        <title>Genomic Encyclopedia of Type Strains, Phase IV (KMG-IV): sequencing the most valuable type-strain genomes for metagenomic binning, comparative biology and taxonomic classification.</title>
        <authorList>
            <person name="Goeker M."/>
        </authorList>
    </citation>
    <scope>NUCLEOTIDE SEQUENCE [LARGE SCALE GENOMIC DNA]</scope>
    <source>
        <strain evidence="8 9">DSM 29661</strain>
    </source>
</reference>
<comment type="subcellular location">
    <subcellularLocation>
        <location evidence="1">Cell membrane</location>
        <topology evidence="1">Multi-pass membrane protein</topology>
    </subcellularLocation>
</comment>
<sequence length="151" mass="16811">MMELRLRAWLARCLPWSRAANALRAPLTLGVRLFLADVFFRAGMTKLADWDVTLALFTDEYQVPVLPPMLAALLATACEILLPMLLSLGLATRLAALGLFALNLMAVISYPAMPEIARQFHVYWGMLLALLLAYGGGGWSVDRFLLRRLHP</sequence>
<proteinExistence type="inferred from homology"/>
<keyword evidence="9" id="KW-1185">Reference proteome</keyword>
<feature type="transmembrane region" description="Helical" evidence="7">
    <location>
        <begin position="61"/>
        <end position="82"/>
    </location>
</feature>
<evidence type="ECO:0000256" key="7">
    <source>
        <dbReference type="SAM" id="Phobius"/>
    </source>
</evidence>
<keyword evidence="4 7" id="KW-0812">Transmembrane</keyword>
<dbReference type="InterPro" id="IPR032808">
    <property type="entry name" value="DoxX"/>
</dbReference>
<evidence type="ECO:0000256" key="6">
    <source>
        <dbReference type="ARBA" id="ARBA00023136"/>
    </source>
</evidence>
<dbReference type="InterPro" id="IPR051907">
    <property type="entry name" value="DoxX-like_oxidoreductase"/>
</dbReference>
<evidence type="ECO:0000256" key="3">
    <source>
        <dbReference type="ARBA" id="ARBA00022475"/>
    </source>
</evidence>
<name>A0A318KIA6_9NEIS</name>
<dbReference type="GO" id="GO:0005886">
    <property type="term" value="C:plasma membrane"/>
    <property type="evidence" value="ECO:0007669"/>
    <property type="project" value="UniProtKB-SubCell"/>
</dbReference>
<dbReference type="PANTHER" id="PTHR33452">
    <property type="entry name" value="OXIDOREDUCTASE CATD-RELATED"/>
    <property type="match status" value="1"/>
</dbReference>
<accession>A0A318KIA6</accession>
<evidence type="ECO:0000313" key="9">
    <source>
        <dbReference type="Proteomes" id="UP000247555"/>
    </source>
</evidence>
<dbReference type="Proteomes" id="UP000247555">
    <property type="component" value="Unassembled WGS sequence"/>
</dbReference>
<protein>
    <submittedName>
        <fullName evidence="8">Putative oxidoreductase</fullName>
    </submittedName>
</protein>
<dbReference type="EMBL" id="QJKI01000035">
    <property type="protein sequence ID" value="PXX74025.1"/>
    <property type="molecule type" value="Genomic_DNA"/>
</dbReference>
<dbReference type="RefSeq" id="WP_245906926.1">
    <property type="nucleotide sequence ID" value="NZ_JAKLKZ010000007.1"/>
</dbReference>
<organism evidence="8 9">
    <name type="scientific">Rivihabitans pingtungensis</name>
    <dbReference type="NCBI Taxonomy" id="1054498"/>
    <lineage>
        <taxon>Bacteria</taxon>
        <taxon>Pseudomonadati</taxon>
        <taxon>Pseudomonadota</taxon>
        <taxon>Betaproteobacteria</taxon>
        <taxon>Neisseriales</taxon>
        <taxon>Aquaspirillaceae</taxon>
        <taxon>Rivihabitans</taxon>
    </lineage>
</organism>
<evidence type="ECO:0000313" key="8">
    <source>
        <dbReference type="EMBL" id="PXX74025.1"/>
    </source>
</evidence>
<feature type="transmembrane region" description="Helical" evidence="7">
    <location>
        <begin position="94"/>
        <end position="110"/>
    </location>
</feature>
<evidence type="ECO:0000256" key="1">
    <source>
        <dbReference type="ARBA" id="ARBA00004651"/>
    </source>
</evidence>
<evidence type="ECO:0000256" key="2">
    <source>
        <dbReference type="ARBA" id="ARBA00006679"/>
    </source>
</evidence>
<dbReference type="AlphaFoldDB" id="A0A318KIA6"/>
<dbReference type="Pfam" id="PF07681">
    <property type="entry name" value="DoxX"/>
    <property type="match status" value="1"/>
</dbReference>
<keyword evidence="5 7" id="KW-1133">Transmembrane helix</keyword>